<gene>
    <name evidence="2" type="ORF">CCACVL1_25780</name>
</gene>
<dbReference type="Proteomes" id="UP000188268">
    <property type="component" value="Unassembled WGS sequence"/>
</dbReference>
<feature type="region of interest" description="Disordered" evidence="1">
    <location>
        <begin position="94"/>
        <end position="130"/>
    </location>
</feature>
<proteinExistence type="predicted"/>
<dbReference type="Gramene" id="OMO57421">
    <property type="protein sequence ID" value="OMO57421"/>
    <property type="gene ID" value="CCACVL1_25780"/>
</dbReference>
<accession>A0A1R3GH83</accession>
<name>A0A1R3GH83_COCAP</name>
<dbReference type="STRING" id="210143.A0A1R3GH83"/>
<feature type="compositionally biased region" description="Acidic residues" evidence="1">
    <location>
        <begin position="101"/>
        <end position="130"/>
    </location>
</feature>
<dbReference type="OrthoDB" id="1936793at2759"/>
<protein>
    <submittedName>
        <fullName evidence="2">Uncharacterized protein</fullName>
    </submittedName>
</protein>
<sequence length="130" mass="14498">MSLFASRFLLSSTKSNGFNSIAKQPSLAACHGFNSIAKQPSLSALTRSQLRFYSAKDSDDDVSTEELRMRIQKYYDGDEEALPSIVEGIMKRKLSGKHEESDDELMNGIQEESDDELNSDSSGDFETDEE</sequence>
<reference evidence="2 3" key="1">
    <citation type="submission" date="2013-09" db="EMBL/GenBank/DDBJ databases">
        <title>Corchorus capsularis genome sequencing.</title>
        <authorList>
            <person name="Alam M."/>
            <person name="Haque M.S."/>
            <person name="Islam M.S."/>
            <person name="Emdad E.M."/>
            <person name="Islam M.M."/>
            <person name="Ahmed B."/>
            <person name="Halim A."/>
            <person name="Hossen Q.M.M."/>
            <person name="Hossain M.Z."/>
            <person name="Ahmed R."/>
            <person name="Khan M.M."/>
            <person name="Islam R."/>
            <person name="Rashid M.M."/>
            <person name="Khan S.A."/>
            <person name="Rahman M.S."/>
            <person name="Alam M."/>
        </authorList>
    </citation>
    <scope>NUCLEOTIDE SEQUENCE [LARGE SCALE GENOMIC DNA]</scope>
    <source>
        <strain evidence="3">cv. CVL-1</strain>
        <tissue evidence="2">Whole seedling</tissue>
    </source>
</reference>
<evidence type="ECO:0000256" key="1">
    <source>
        <dbReference type="SAM" id="MobiDB-lite"/>
    </source>
</evidence>
<keyword evidence="3" id="KW-1185">Reference proteome</keyword>
<organism evidence="2 3">
    <name type="scientific">Corchorus capsularis</name>
    <name type="common">Jute</name>
    <dbReference type="NCBI Taxonomy" id="210143"/>
    <lineage>
        <taxon>Eukaryota</taxon>
        <taxon>Viridiplantae</taxon>
        <taxon>Streptophyta</taxon>
        <taxon>Embryophyta</taxon>
        <taxon>Tracheophyta</taxon>
        <taxon>Spermatophyta</taxon>
        <taxon>Magnoliopsida</taxon>
        <taxon>eudicotyledons</taxon>
        <taxon>Gunneridae</taxon>
        <taxon>Pentapetalae</taxon>
        <taxon>rosids</taxon>
        <taxon>malvids</taxon>
        <taxon>Malvales</taxon>
        <taxon>Malvaceae</taxon>
        <taxon>Grewioideae</taxon>
        <taxon>Apeibeae</taxon>
        <taxon>Corchorus</taxon>
    </lineage>
</organism>
<dbReference type="AlphaFoldDB" id="A0A1R3GH83"/>
<comment type="caution">
    <text evidence="2">The sequence shown here is derived from an EMBL/GenBank/DDBJ whole genome shotgun (WGS) entry which is preliminary data.</text>
</comment>
<evidence type="ECO:0000313" key="3">
    <source>
        <dbReference type="Proteomes" id="UP000188268"/>
    </source>
</evidence>
<evidence type="ECO:0000313" key="2">
    <source>
        <dbReference type="EMBL" id="OMO57421.1"/>
    </source>
</evidence>
<dbReference type="EMBL" id="AWWV01014357">
    <property type="protein sequence ID" value="OMO57421.1"/>
    <property type="molecule type" value="Genomic_DNA"/>
</dbReference>